<protein>
    <submittedName>
        <fullName evidence="2">Cryptochrome/photolyase family protein</fullName>
    </submittedName>
</protein>
<dbReference type="Proteomes" id="UP001231197">
    <property type="component" value="Unassembled WGS sequence"/>
</dbReference>
<dbReference type="PANTHER" id="PTHR38657">
    <property type="entry name" value="SLR1343 PROTEIN"/>
    <property type="match status" value="1"/>
</dbReference>
<dbReference type="Pfam" id="PF04244">
    <property type="entry name" value="DPRP"/>
    <property type="match status" value="1"/>
</dbReference>
<sequence>MKEAILIFPHQLFKDAPILKVDANIYLIEEFLFFKQYKFHKQKIAFHRASMKAYADYLETQGKTVNYIEASTKQSDVRQLIPKLIEDGVEKLHIIDPTDNWLQKHINSASKAIEIEWYENPLFINTKEELSSFFKPTKKKFFQTSFYKQQRKQRNILMVNSEPEGGKLTYDSDNRKKYPKDKTPPSIHFPDKTEYHKEAEAYVNANFSEYYGELNDFVIYPIDFKASEDWLHQFFEHRFHEFGPYEDAIVKEEHFLNHSILSPLINIGLLNPMDVIEKAIDYAKSYDVPLNSLEGFVRQILGWREFIRGVYEVKGTEERTKNFWNFNKKIPASFYDGSTGIKPIDDVIKKVLKTGYAHHIERLMLLGNFMVLCEFHPDDVYQWFMELFIDAYDWVMVPNVYGMSLFADGGLMSTKPYISSSNYIMKMSNYSKGDWQDTWDGLFWTFMDKHRDFFAGNPRLGMLLGNLDRMKKETLEKHFNNAEQFLKQL</sequence>
<dbReference type="InterPro" id="IPR007357">
    <property type="entry name" value="PhrB-like"/>
</dbReference>
<name>A0ABT7ZWQ3_9FLAO</name>
<reference evidence="2 3" key="1">
    <citation type="journal article" date="2023" name="Int. J. Syst. Evol. Microbiol.">
        <title>Winogradskyella bathintestinalis sp. nov., isolated from the intestine of the deep-sea loosejaw dragonfish, Malacosteus niger.</title>
        <authorList>
            <person name="Uniacke-Lowe S."/>
            <person name="Johnson C.N."/>
            <person name="Stanton C."/>
            <person name="Hill C."/>
            <person name="Ross P."/>
        </authorList>
    </citation>
    <scope>NUCLEOTIDE SEQUENCE [LARGE SCALE GENOMIC DNA]</scope>
    <source>
        <strain evidence="2 3">APC 3343</strain>
    </source>
</reference>
<dbReference type="InterPro" id="IPR036134">
    <property type="entry name" value="Crypto/Photolyase_FAD-like_sf"/>
</dbReference>
<dbReference type="Gene3D" id="1.10.10.1710">
    <property type="entry name" value="Deoxyribodipyrimidine photolyase-related"/>
    <property type="match status" value="1"/>
</dbReference>
<organism evidence="2 3">
    <name type="scientific">Winogradskyella bathintestinalis</name>
    <dbReference type="NCBI Taxonomy" id="3035208"/>
    <lineage>
        <taxon>Bacteria</taxon>
        <taxon>Pseudomonadati</taxon>
        <taxon>Bacteroidota</taxon>
        <taxon>Flavobacteriia</taxon>
        <taxon>Flavobacteriales</taxon>
        <taxon>Flavobacteriaceae</taxon>
        <taxon>Winogradskyella</taxon>
    </lineage>
</organism>
<dbReference type="Gene3D" id="1.10.579.10">
    <property type="entry name" value="DNA Cyclobutane Dipyrimidine Photolyase, subunit A, domain 3"/>
    <property type="match status" value="1"/>
</dbReference>
<keyword evidence="3" id="KW-1185">Reference proteome</keyword>
<dbReference type="Gene3D" id="3.40.50.620">
    <property type="entry name" value="HUPs"/>
    <property type="match status" value="1"/>
</dbReference>
<dbReference type="EMBL" id="JASDDK010000004">
    <property type="protein sequence ID" value="MDN3493361.1"/>
    <property type="molecule type" value="Genomic_DNA"/>
</dbReference>
<comment type="caution">
    <text evidence="2">The sequence shown here is derived from an EMBL/GenBank/DDBJ whole genome shotgun (WGS) entry which is preliminary data.</text>
</comment>
<dbReference type="PANTHER" id="PTHR38657:SF1">
    <property type="entry name" value="SLR1343 PROTEIN"/>
    <property type="match status" value="1"/>
</dbReference>
<feature type="compositionally biased region" description="Basic and acidic residues" evidence="1">
    <location>
        <begin position="170"/>
        <end position="188"/>
    </location>
</feature>
<dbReference type="Gene3D" id="1.25.40.80">
    <property type="match status" value="1"/>
</dbReference>
<accession>A0ABT7ZWQ3</accession>
<dbReference type="InterPro" id="IPR014729">
    <property type="entry name" value="Rossmann-like_a/b/a_fold"/>
</dbReference>
<dbReference type="SUPFAM" id="SSF48173">
    <property type="entry name" value="Cryptochrome/photolyase FAD-binding domain"/>
    <property type="match status" value="1"/>
</dbReference>
<evidence type="ECO:0000256" key="1">
    <source>
        <dbReference type="SAM" id="MobiDB-lite"/>
    </source>
</evidence>
<evidence type="ECO:0000313" key="3">
    <source>
        <dbReference type="Proteomes" id="UP001231197"/>
    </source>
</evidence>
<dbReference type="InterPro" id="IPR052551">
    <property type="entry name" value="UV-DNA_repair_photolyase"/>
</dbReference>
<proteinExistence type="predicted"/>
<gene>
    <name evidence="2" type="ORF">QMA06_11570</name>
</gene>
<feature type="region of interest" description="Disordered" evidence="1">
    <location>
        <begin position="163"/>
        <end position="188"/>
    </location>
</feature>
<dbReference type="RefSeq" id="WP_290207021.1">
    <property type="nucleotide sequence ID" value="NZ_JASDDK010000004.1"/>
</dbReference>
<evidence type="ECO:0000313" key="2">
    <source>
        <dbReference type="EMBL" id="MDN3493361.1"/>
    </source>
</evidence>